<dbReference type="STRING" id="7370.A0A1I8NKA2"/>
<keyword evidence="6 13" id="KW-1133">Transmembrane helix</keyword>
<feature type="transmembrane region" description="Helical" evidence="13">
    <location>
        <begin position="335"/>
        <end position="354"/>
    </location>
</feature>
<feature type="transmembrane region" description="Helical" evidence="13">
    <location>
        <begin position="72"/>
        <end position="94"/>
    </location>
</feature>
<evidence type="ECO:0000256" key="3">
    <source>
        <dbReference type="ARBA" id="ARBA00022448"/>
    </source>
</evidence>
<feature type="transmembrane region" description="Helical" evidence="13">
    <location>
        <begin position="394"/>
        <end position="414"/>
    </location>
</feature>
<proteinExistence type="inferred from homology"/>
<evidence type="ECO:0000256" key="10">
    <source>
        <dbReference type="ARBA" id="ARBA00023201"/>
    </source>
</evidence>
<evidence type="ECO:0000256" key="1">
    <source>
        <dbReference type="ARBA" id="ARBA00004141"/>
    </source>
</evidence>
<dbReference type="GO" id="GO:0016020">
    <property type="term" value="C:membrane"/>
    <property type="evidence" value="ECO:0007669"/>
    <property type="project" value="UniProtKB-SubCell"/>
</dbReference>
<dbReference type="PROSITE" id="PS50850">
    <property type="entry name" value="MFS"/>
    <property type="match status" value="1"/>
</dbReference>
<dbReference type="InterPro" id="IPR036259">
    <property type="entry name" value="MFS_trans_sf"/>
</dbReference>
<dbReference type="VEuPathDB" id="VectorBase:MDOMA2_017488"/>
<feature type="transmembrane region" description="Helical" evidence="13">
    <location>
        <begin position="297"/>
        <end position="315"/>
    </location>
</feature>
<dbReference type="InterPro" id="IPR011701">
    <property type="entry name" value="MFS"/>
</dbReference>
<evidence type="ECO:0000256" key="9">
    <source>
        <dbReference type="ARBA" id="ARBA00023136"/>
    </source>
</evidence>
<organism evidence="15">
    <name type="scientific">Musca domestica</name>
    <name type="common">House fly</name>
    <dbReference type="NCBI Taxonomy" id="7370"/>
    <lineage>
        <taxon>Eukaryota</taxon>
        <taxon>Metazoa</taxon>
        <taxon>Ecdysozoa</taxon>
        <taxon>Arthropoda</taxon>
        <taxon>Hexapoda</taxon>
        <taxon>Insecta</taxon>
        <taxon>Pterygota</taxon>
        <taxon>Neoptera</taxon>
        <taxon>Endopterygota</taxon>
        <taxon>Diptera</taxon>
        <taxon>Brachycera</taxon>
        <taxon>Muscomorpha</taxon>
        <taxon>Muscoidea</taxon>
        <taxon>Muscidae</taxon>
        <taxon>Musca</taxon>
    </lineage>
</organism>
<feature type="transmembrane region" description="Helical" evidence="13">
    <location>
        <begin position="163"/>
        <end position="188"/>
    </location>
</feature>
<dbReference type="InterPro" id="IPR050382">
    <property type="entry name" value="MFS_Na/Anion_cotransporter"/>
</dbReference>
<evidence type="ECO:0000256" key="5">
    <source>
        <dbReference type="ARBA" id="ARBA00022847"/>
    </source>
</evidence>
<dbReference type="Proteomes" id="UP001652621">
    <property type="component" value="Unplaced"/>
</dbReference>
<feature type="transmembrane region" description="Helical" evidence="13">
    <location>
        <begin position="426"/>
        <end position="448"/>
    </location>
</feature>
<keyword evidence="8" id="KW-0406">Ion transport</keyword>
<dbReference type="GO" id="GO:0006814">
    <property type="term" value="P:sodium ion transport"/>
    <property type="evidence" value="ECO:0007669"/>
    <property type="project" value="UniProtKB-KW"/>
</dbReference>
<dbReference type="GO" id="GO:0015293">
    <property type="term" value="F:symporter activity"/>
    <property type="evidence" value="ECO:0007669"/>
    <property type="project" value="UniProtKB-KW"/>
</dbReference>
<comment type="subcellular location">
    <subcellularLocation>
        <location evidence="1">Membrane</location>
        <topology evidence="1">Multi-pass membrane protein</topology>
    </subcellularLocation>
</comment>
<dbReference type="EnsemblMetazoa" id="MDOA016531-RA">
    <property type="protein sequence ID" value="MDOA016531-PA"/>
    <property type="gene ID" value="MDOA016531"/>
</dbReference>
<evidence type="ECO:0000256" key="12">
    <source>
        <dbReference type="ARBA" id="ARBA00068450"/>
    </source>
</evidence>
<sequence>MTINKKSIEATPVKIKKGSILGMRHVQSFLLFFNVTSIYCSRLNIGVAVVAMTNSATANPDFPEFEWSEKEISYIISSFFWGYVCTQFPGGYLCKKFGAKLVMSVATCISALLSAATPWSVGWGSWRILCFIRIVQGLAQGVIFPCVYEHLAKWVPLKERNRLGAFALSGSDCGTILAMAVSGIIAKGQWGWPGIYYVSAGICFAWCVIWLIFGENNPNESKYIGSQERNFIAAEMAHSEGYHKKKIPFPWKAVLTSTPFYVLILARSCQNWGLSTIHAQIPSYLSGVLNMDIKANGLYSSLPFIAMWVMSYVYLSLADILQSKTSISLTSLRRLFNSLGSWLPALGLVIIGFLDEHQKIWAIVLMTLIVALNSGNIIGSALNMIDLAPNHAGIMMSLVNAVSNITPFISPLIVGVVVTDVTNRTLWQIVFIIAAAIFFFGNLLYILLGTAETQPWNAEDYLQEKCGKRSHIHGYDNNIEILEIQVKSFDAKDSNFKSVKK</sequence>
<feature type="transmembrane region" description="Helical" evidence="13">
    <location>
        <begin position="29"/>
        <end position="52"/>
    </location>
</feature>
<dbReference type="Pfam" id="PF07690">
    <property type="entry name" value="MFS_1"/>
    <property type="match status" value="1"/>
</dbReference>
<feature type="transmembrane region" description="Helical" evidence="13">
    <location>
        <begin position="360"/>
        <end position="382"/>
    </location>
</feature>
<name>A0A1I8NKA2_MUSDO</name>
<dbReference type="SUPFAM" id="SSF103473">
    <property type="entry name" value="MFS general substrate transporter"/>
    <property type="match status" value="1"/>
</dbReference>
<feature type="transmembrane region" description="Helical" evidence="13">
    <location>
        <begin position="126"/>
        <end position="151"/>
    </location>
</feature>
<keyword evidence="5" id="KW-0769">Symport</keyword>
<dbReference type="OrthoDB" id="2985014at2759"/>
<evidence type="ECO:0000256" key="2">
    <source>
        <dbReference type="ARBA" id="ARBA00008586"/>
    </source>
</evidence>
<reference evidence="17" key="2">
    <citation type="submission" date="2025-05" db="UniProtKB">
        <authorList>
            <consortium name="RefSeq"/>
        </authorList>
    </citation>
    <scope>IDENTIFICATION</scope>
    <source>
        <strain evidence="17">Aabys</strain>
        <tissue evidence="17">Whole body</tissue>
    </source>
</reference>
<keyword evidence="4 13" id="KW-0812">Transmembrane</keyword>
<feature type="domain" description="Major facilitator superfamily (MFS) profile" evidence="14">
    <location>
        <begin position="20"/>
        <end position="453"/>
    </location>
</feature>
<evidence type="ECO:0000256" key="7">
    <source>
        <dbReference type="ARBA" id="ARBA00023053"/>
    </source>
</evidence>
<dbReference type="PANTHER" id="PTHR11662">
    <property type="entry name" value="SOLUTE CARRIER FAMILY 17"/>
    <property type="match status" value="1"/>
</dbReference>
<dbReference type="RefSeq" id="XP_058981733.1">
    <property type="nucleotide sequence ID" value="XM_059125750.1"/>
</dbReference>
<evidence type="ECO:0000256" key="8">
    <source>
        <dbReference type="ARBA" id="ARBA00023065"/>
    </source>
</evidence>
<keyword evidence="3" id="KW-0813">Transport</keyword>
<keyword evidence="7" id="KW-0915">Sodium</keyword>
<evidence type="ECO:0000313" key="16">
    <source>
        <dbReference type="Proteomes" id="UP001652621"/>
    </source>
</evidence>
<comment type="similarity">
    <text evidence="2">Belongs to the major facilitator superfamily. Sodium/anion cotransporter family.</text>
</comment>
<keyword evidence="16" id="KW-1185">Reference proteome</keyword>
<feature type="transmembrane region" description="Helical" evidence="13">
    <location>
        <begin position="101"/>
        <end position="120"/>
    </location>
</feature>
<dbReference type="GO" id="GO:0006820">
    <property type="term" value="P:monoatomic anion transport"/>
    <property type="evidence" value="ECO:0007669"/>
    <property type="project" value="TreeGrafter"/>
</dbReference>
<evidence type="ECO:0000256" key="13">
    <source>
        <dbReference type="SAM" id="Phobius"/>
    </source>
</evidence>
<dbReference type="FunFam" id="1.20.1250.20:FF:000003">
    <property type="entry name" value="Solute carrier family 17 member 3"/>
    <property type="match status" value="1"/>
</dbReference>
<evidence type="ECO:0000256" key="6">
    <source>
        <dbReference type="ARBA" id="ARBA00022989"/>
    </source>
</evidence>
<dbReference type="CDD" id="cd17318">
    <property type="entry name" value="MFS_SLC17"/>
    <property type="match status" value="1"/>
</dbReference>
<dbReference type="AlphaFoldDB" id="A0A1I8NKA2"/>
<dbReference type="KEGG" id="mde:105262542"/>
<accession>A0A1I8NKA2</accession>
<keyword evidence="9 13" id="KW-0472">Membrane</keyword>
<reference evidence="15" key="1">
    <citation type="submission" date="2020-05" db="UniProtKB">
        <authorList>
            <consortium name="EnsemblMetazoa"/>
        </authorList>
    </citation>
    <scope>IDENTIFICATION</scope>
    <source>
        <strain evidence="15">Aabys</strain>
    </source>
</reference>
<evidence type="ECO:0000256" key="11">
    <source>
        <dbReference type="ARBA" id="ARBA00054632"/>
    </source>
</evidence>
<dbReference type="Gene3D" id="1.20.1250.20">
    <property type="entry name" value="MFS general substrate transporter like domains"/>
    <property type="match status" value="2"/>
</dbReference>
<dbReference type="FunFam" id="1.20.1250.20:FF:000144">
    <property type="entry name" value="Picot, isoform B"/>
    <property type="match status" value="1"/>
</dbReference>
<dbReference type="PANTHER" id="PTHR11662:SF280">
    <property type="entry name" value="FI21844P1-RELATED"/>
    <property type="match status" value="1"/>
</dbReference>
<protein>
    <recommendedName>
        <fullName evidence="12">Putative inorganic phosphate cotransporter</fullName>
    </recommendedName>
</protein>
<keyword evidence="10" id="KW-0739">Sodium transport</keyword>
<evidence type="ECO:0000313" key="17">
    <source>
        <dbReference type="RefSeq" id="XP_058981733.1"/>
    </source>
</evidence>
<evidence type="ECO:0000313" key="15">
    <source>
        <dbReference type="EnsemblMetazoa" id="MDOA016531-PA"/>
    </source>
</evidence>
<evidence type="ECO:0000256" key="4">
    <source>
        <dbReference type="ARBA" id="ARBA00022692"/>
    </source>
</evidence>
<dbReference type="RefSeq" id="XP_011296172.2">
    <property type="nucleotide sequence ID" value="XM_011297870.3"/>
</dbReference>
<gene>
    <name evidence="15" type="primary">105262542</name>
    <name evidence="17" type="synonym">LOC131803891</name>
</gene>
<dbReference type="VEuPathDB" id="VectorBase:MDOA016531"/>
<dbReference type="InterPro" id="IPR020846">
    <property type="entry name" value="MFS_dom"/>
</dbReference>
<evidence type="ECO:0000259" key="14">
    <source>
        <dbReference type="PROSITE" id="PS50850"/>
    </source>
</evidence>
<comment type="function">
    <text evidence="11">May be an inorganic phosphate cotransporter.</text>
</comment>
<feature type="transmembrane region" description="Helical" evidence="13">
    <location>
        <begin position="194"/>
        <end position="213"/>
    </location>
</feature>